<dbReference type="RefSeq" id="WP_345215852.1">
    <property type="nucleotide sequence ID" value="NZ_BAABGN010000007.1"/>
</dbReference>
<feature type="region of interest" description="Disordered" evidence="1">
    <location>
        <begin position="1044"/>
        <end position="1068"/>
    </location>
</feature>
<dbReference type="NCBIfam" id="TIGR01167">
    <property type="entry name" value="LPXTG_anchor"/>
    <property type="match status" value="1"/>
</dbReference>
<evidence type="ECO:0000259" key="4">
    <source>
        <dbReference type="Pfam" id="PF01345"/>
    </source>
</evidence>
<feature type="region of interest" description="Disordered" evidence="1">
    <location>
        <begin position="1088"/>
        <end position="1113"/>
    </location>
</feature>
<keyword evidence="2" id="KW-0812">Transmembrane</keyword>
<dbReference type="Pfam" id="PF01345">
    <property type="entry name" value="DUF11"/>
    <property type="match status" value="1"/>
</dbReference>
<keyword evidence="6" id="KW-1185">Reference proteome</keyword>
<evidence type="ECO:0000313" key="6">
    <source>
        <dbReference type="Proteomes" id="UP001500622"/>
    </source>
</evidence>
<proteinExistence type="predicted"/>
<gene>
    <name evidence="5" type="ORF">GCM10023169_17310</name>
</gene>
<feature type="compositionally biased region" description="Acidic residues" evidence="1">
    <location>
        <begin position="1288"/>
        <end position="1297"/>
    </location>
</feature>
<name>A0ABP8L4I8_9MICO</name>
<evidence type="ECO:0000256" key="1">
    <source>
        <dbReference type="SAM" id="MobiDB-lite"/>
    </source>
</evidence>
<reference evidence="6" key="1">
    <citation type="journal article" date="2019" name="Int. J. Syst. Evol. Microbiol.">
        <title>The Global Catalogue of Microorganisms (GCM) 10K type strain sequencing project: providing services to taxonomists for standard genome sequencing and annotation.</title>
        <authorList>
            <consortium name="The Broad Institute Genomics Platform"/>
            <consortium name="The Broad Institute Genome Sequencing Center for Infectious Disease"/>
            <person name="Wu L."/>
            <person name="Ma J."/>
        </authorList>
    </citation>
    <scope>NUCLEOTIDE SEQUENCE [LARGE SCALE GENOMIC DNA]</scope>
    <source>
        <strain evidence="6">JCM 17810</strain>
    </source>
</reference>
<comment type="caution">
    <text evidence="5">The sequence shown here is derived from an EMBL/GenBank/DDBJ whole genome shotgun (WGS) entry which is preliminary data.</text>
</comment>
<evidence type="ECO:0000256" key="3">
    <source>
        <dbReference type="SAM" id="SignalP"/>
    </source>
</evidence>
<feature type="chain" id="PRO_5046965804" description="DUF11 domain-containing protein" evidence="3">
    <location>
        <begin position="23"/>
        <end position="1337"/>
    </location>
</feature>
<dbReference type="Proteomes" id="UP001500622">
    <property type="component" value="Unassembled WGS sequence"/>
</dbReference>
<keyword evidence="3" id="KW-0732">Signal</keyword>
<dbReference type="EMBL" id="BAABGN010000007">
    <property type="protein sequence ID" value="GAA4422630.1"/>
    <property type="molecule type" value="Genomic_DNA"/>
</dbReference>
<protein>
    <recommendedName>
        <fullName evidence="4">DUF11 domain-containing protein</fullName>
    </recommendedName>
</protein>
<feature type="domain" description="DUF11" evidence="4">
    <location>
        <begin position="552"/>
        <end position="660"/>
    </location>
</feature>
<keyword evidence="2" id="KW-0472">Membrane</keyword>
<sequence length="1337" mass="139157">MVTALLVGVLGAGAALAAPAVAAPVYEITARWVDDTPATVASGDVVNAEWRVNVNDDAEAPSNDPVDNVNFTLTIDNGTFQALPDSCLTSDVTPPSSISDDGRTLVCNLGTQDQGSAHVLQTPILAEGPTGSSITGTGTIDGATADLDPIEIVNEFGMDMAWETPTSNLVFGDGYVDVDYQWTLFLDSGSEAGPNSVSYIVDVDTENDSAVTVAPDACSAFSEGNAPGHPWSGGAHPDENTAPFVGTCSLTSTGTAGQFTLTLTDIDYSLTDVPTRDSTNAVLPADRLAVASGSVTFRIATTTQTGTTLTTDAPDYDAPGSDATDTDDGSNNVSSKHISFPGGFSSAWDRAYTGAGGTSWDNSYQVSRGTEVRQGMSVDARAYADAAPDGLFGVCEILDSRYVTLVDAYGSGFGSYPVQYYVGTDPTVDPAPGNTAYDPNAFDCGIGGNSTTGGGGWVTSPPDDLSTVKAVRAVYPASQVIASPGRERMNAVVTIKDTAPIGQDIWSWGTPLRGDGVWVSQVHRPRQTIPDARYPHTHVSRDVLHVVSATPAVDKAVDRSVVRPGVPATYTLTYSANGAGGVPPTVDGYELVDTLPLGMSYVDGSADPAPTVSTDNQGREVLTWTIDGVPTNTENTLTYQAEADDSVTPGDVLTNTAEASYGGLARSDDAQVTVSTTGSTLIAKTTDQWFIANPDGDGSDEAGSWTVTLRSQDPLPQAFTDTIDILPYNGDGRGTDYSGSYDVTSVDAPAGATVYYTTAAVADLSDDPADASNGAAGDPTGNTVGWSTTPVANPTAIRVIGGELAPGATSTFQVNIQPDGAAPGDVWVNRAQAIAEHTELVMRTSEPLTMGTYYSASLKKYVQDAEGVWRDANDVADYPLFRDGDTVRYRIGVENTGQGVLTDVEVSDDQQPQLGSFVIDELAVGETEFREFEIVLGQDGPETVINEACATIAPENQPNDVETPVQINCDPAGFEVDGDPTHDKTLVSATPVGGGQWEVVYGIEVTNTSTHPTSYSLDDTLHFTDQATIDSATVTDAPDAVTLEDPEWDGQDNPTIATGVPLPGSDDQGYAPHVYELTVVADVPLQLTGAGSGDDSDPTRCPDGGDSDTAFNNTSVMTEATGEVEEDQACAEIPSIEIDKSIVDEPTQDGDGAWSITYEIDAVNTGAVEGVYDLTDRLRYGTGITVTDAQVVATPGGVSALEDWTGQGAESDAANVVAEDVALPAGETHTYRVQVTATVDTDDTDASTFTCPEPGTDQPGGFANTAGIGHNGLTATDEACAPPVAEDPPADPDDPDDPPPPPSLPETGTDAWIYASAAVLLIIAGTVILAIRRRQTR</sequence>
<evidence type="ECO:0000313" key="5">
    <source>
        <dbReference type="EMBL" id="GAA4422630.1"/>
    </source>
</evidence>
<organism evidence="5 6">
    <name type="scientific">Georgenia halophila</name>
    <dbReference type="NCBI Taxonomy" id="620889"/>
    <lineage>
        <taxon>Bacteria</taxon>
        <taxon>Bacillati</taxon>
        <taxon>Actinomycetota</taxon>
        <taxon>Actinomycetes</taxon>
        <taxon>Micrococcales</taxon>
        <taxon>Bogoriellaceae</taxon>
        <taxon>Georgenia</taxon>
    </lineage>
</organism>
<accession>A0ABP8L4I8</accession>
<feature type="region of interest" description="Disordered" evidence="1">
    <location>
        <begin position="307"/>
        <end position="334"/>
    </location>
</feature>
<feature type="region of interest" description="Disordered" evidence="1">
    <location>
        <begin position="1271"/>
        <end position="1308"/>
    </location>
</feature>
<keyword evidence="2" id="KW-1133">Transmembrane helix</keyword>
<evidence type="ECO:0000256" key="2">
    <source>
        <dbReference type="SAM" id="Phobius"/>
    </source>
</evidence>
<feature type="signal peptide" evidence="3">
    <location>
        <begin position="1"/>
        <end position="22"/>
    </location>
</feature>
<feature type="transmembrane region" description="Helical" evidence="2">
    <location>
        <begin position="1311"/>
        <end position="1331"/>
    </location>
</feature>
<dbReference type="InterPro" id="IPR001434">
    <property type="entry name" value="OmcB-like_DUF11"/>
</dbReference>